<feature type="transmembrane region" description="Helical" evidence="1">
    <location>
        <begin position="71"/>
        <end position="89"/>
    </location>
</feature>
<reference evidence="2 3" key="1">
    <citation type="journal article" date="2011" name="Front. Microbiol.">
        <title>Genomic signatures of strain selection and enhancement in Bacillus atrophaeus var. globigii, a historical biowarfare simulant.</title>
        <authorList>
            <person name="Gibbons H.S."/>
            <person name="Broomall S.M."/>
            <person name="McNew L.A."/>
            <person name="Daligault H."/>
            <person name="Chapman C."/>
            <person name="Bruce D."/>
            <person name="Karavis M."/>
            <person name="Krepps M."/>
            <person name="McGregor P.A."/>
            <person name="Hong C."/>
            <person name="Park K.H."/>
            <person name="Akmal A."/>
            <person name="Feldman A."/>
            <person name="Lin J.S."/>
            <person name="Chang W.E."/>
            <person name="Higgs B.W."/>
            <person name="Demirev P."/>
            <person name="Lindquist J."/>
            <person name="Liem A."/>
            <person name="Fochler E."/>
            <person name="Read T.D."/>
            <person name="Tapia R."/>
            <person name="Johnson S."/>
            <person name="Bishop-Lilly K.A."/>
            <person name="Detter C."/>
            <person name="Han C."/>
            <person name="Sozhamannan S."/>
            <person name="Rosenzweig C.N."/>
            <person name="Skowronski E.W."/>
        </authorList>
    </citation>
    <scope>NUCLEOTIDE SEQUENCE [LARGE SCALE GENOMIC DNA]</scope>
    <source>
        <strain evidence="2 3">MLST1</strain>
    </source>
</reference>
<evidence type="ECO:0000313" key="3">
    <source>
        <dbReference type="Proteomes" id="UP000288293"/>
    </source>
</evidence>
<proteinExistence type="predicted"/>
<keyword evidence="1" id="KW-0812">Transmembrane</keyword>
<dbReference type="Proteomes" id="UP000288293">
    <property type="component" value="Unassembled WGS sequence"/>
</dbReference>
<organism evidence="2 3">
    <name type="scientific">Aliidiomarina minuta</name>
    <dbReference type="NCBI Taxonomy" id="880057"/>
    <lineage>
        <taxon>Bacteria</taxon>
        <taxon>Pseudomonadati</taxon>
        <taxon>Pseudomonadota</taxon>
        <taxon>Gammaproteobacteria</taxon>
        <taxon>Alteromonadales</taxon>
        <taxon>Idiomarinaceae</taxon>
        <taxon>Aliidiomarina</taxon>
    </lineage>
</organism>
<comment type="caution">
    <text evidence="2">The sequence shown here is derived from an EMBL/GenBank/DDBJ whole genome shotgun (WGS) entry which is preliminary data.</text>
</comment>
<dbReference type="EMBL" id="PIPL01000001">
    <property type="protein sequence ID" value="RUO25529.1"/>
    <property type="molecule type" value="Genomic_DNA"/>
</dbReference>
<dbReference type="OrthoDB" id="9812539at2"/>
<keyword evidence="1" id="KW-1133">Transmembrane helix</keyword>
<dbReference type="InterPro" id="IPR021329">
    <property type="entry name" value="DUF2938"/>
</dbReference>
<dbReference type="AlphaFoldDB" id="A0A432W6C1"/>
<gene>
    <name evidence="2" type="ORF">CWE09_01975</name>
</gene>
<evidence type="ECO:0000256" key="1">
    <source>
        <dbReference type="SAM" id="Phobius"/>
    </source>
</evidence>
<dbReference type="RefSeq" id="WP_126802229.1">
    <property type="nucleotide sequence ID" value="NZ_PIPL01000001.1"/>
</dbReference>
<feature type="transmembrane region" description="Helical" evidence="1">
    <location>
        <begin position="140"/>
        <end position="160"/>
    </location>
</feature>
<accession>A0A432W6C1</accession>
<dbReference type="Pfam" id="PF11158">
    <property type="entry name" value="DUF2938"/>
    <property type="match status" value="1"/>
</dbReference>
<keyword evidence="3" id="KW-1185">Reference proteome</keyword>
<name>A0A432W6C1_9GAMM</name>
<feature type="transmembrane region" description="Helical" evidence="1">
    <location>
        <begin position="101"/>
        <end position="120"/>
    </location>
</feature>
<protein>
    <submittedName>
        <fullName evidence="2">DUF2938 domain-containing protein</fullName>
    </submittedName>
</protein>
<evidence type="ECO:0000313" key="2">
    <source>
        <dbReference type="EMBL" id="RUO25529.1"/>
    </source>
</evidence>
<keyword evidence="1" id="KW-0472">Membrane</keyword>
<sequence>MNNLLIIVFIGIGATTLMDLWGILRQPLFGIPKASYGMLGRWTGHMAQGKFRHNSIGSAAPVKGEQGLGWLIHYLTGIAFAALLIAIWGESWLQAPRIGPAMIIGIGSIAAPFLIMQPAMGAGIAASRTPSPNAARLQSLITHAVFGLGLYASAMLVQFFNAV</sequence>